<proteinExistence type="predicted"/>
<accession>A0AAQ2D781</accession>
<protein>
    <submittedName>
        <fullName evidence="1">Uncharacterized protein</fullName>
    </submittedName>
</protein>
<dbReference type="AlphaFoldDB" id="A0AAQ2D781"/>
<sequence>MSLAKVNNESFSANLYLDGLPVVLNQQRLQQTLRHKRITQGEKLDAEVGLADSRTSALITLADNEDDAPLLLKFVPEGNCYAIQVIHPGVFDGARLFIEDKTHNLLVSTSAPAQLYSISTYGVAKASLSNIASGPAYIELNSEPKDKPLYRQVSDGMSKFLDANPNGTGHNAFNPKPARFVISVLK</sequence>
<comment type="caution">
    <text evidence="1">The sequence shown here is derived from an EMBL/GenBank/DDBJ whole genome shotgun (WGS) entry which is preliminary data.</text>
</comment>
<evidence type="ECO:0000313" key="1">
    <source>
        <dbReference type="EMBL" id="THF26877.1"/>
    </source>
</evidence>
<dbReference type="EMBL" id="SSBS01000008">
    <property type="protein sequence ID" value="THF26877.1"/>
    <property type="molecule type" value="Genomic_DNA"/>
</dbReference>
<name>A0AAQ2D781_9PSED</name>
<evidence type="ECO:0000313" key="2">
    <source>
        <dbReference type="Proteomes" id="UP000310574"/>
    </source>
</evidence>
<reference evidence="1 2" key="1">
    <citation type="submission" date="2019-04" db="EMBL/GenBank/DDBJ databases">
        <title>Draft genome sequence of Pseudomonas sp. M7D1 isolated from rhizosphere of plant the flowery desert.</title>
        <authorList>
            <person name="Poblete-Morales M."/>
            <person name="Plaza N."/>
            <person name="Corsini G."/>
            <person name="Silva E."/>
        </authorList>
    </citation>
    <scope>NUCLEOTIDE SEQUENCE [LARGE SCALE GENOMIC DNA]</scope>
    <source>
        <strain evidence="1 2">M7D1</strain>
    </source>
</reference>
<gene>
    <name evidence="1" type="ORF">E5170_26255</name>
</gene>
<dbReference type="RefSeq" id="WP_024014457.1">
    <property type="nucleotide sequence ID" value="NZ_CP077081.1"/>
</dbReference>
<organism evidence="1 2">
    <name type="scientific">Pseudomonas atacamensis</name>
    <dbReference type="NCBI Taxonomy" id="2565368"/>
    <lineage>
        <taxon>Bacteria</taxon>
        <taxon>Pseudomonadati</taxon>
        <taxon>Pseudomonadota</taxon>
        <taxon>Gammaproteobacteria</taxon>
        <taxon>Pseudomonadales</taxon>
        <taxon>Pseudomonadaceae</taxon>
        <taxon>Pseudomonas</taxon>
    </lineage>
</organism>
<dbReference type="Proteomes" id="UP000310574">
    <property type="component" value="Unassembled WGS sequence"/>
</dbReference>